<feature type="transmembrane region" description="Helical" evidence="10">
    <location>
        <begin position="208"/>
        <end position="229"/>
    </location>
</feature>
<dbReference type="GO" id="GO:0004932">
    <property type="term" value="F:mating-type factor pheromone receptor activity"/>
    <property type="evidence" value="ECO:0007669"/>
    <property type="project" value="InterPro"/>
</dbReference>
<evidence type="ECO:0000256" key="10">
    <source>
        <dbReference type="SAM" id="Phobius"/>
    </source>
</evidence>
<evidence type="ECO:0000256" key="8">
    <source>
        <dbReference type="ARBA" id="ARBA00023170"/>
    </source>
</evidence>
<keyword evidence="12" id="KW-1185">Reference proteome</keyword>
<evidence type="ECO:0000256" key="3">
    <source>
        <dbReference type="ARBA" id="ARBA00022507"/>
    </source>
</evidence>
<keyword evidence="5 10" id="KW-1133">Transmembrane helix</keyword>
<feature type="transmembrane region" description="Helical" evidence="10">
    <location>
        <begin position="6"/>
        <end position="27"/>
    </location>
</feature>
<evidence type="ECO:0000256" key="4">
    <source>
        <dbReference type="ARBA" id="ARBA00022692"/>
    </source>
</evidence>
<dbReference type="InterPro" id="IPR001499">
    <property type="entry name" value="GPCR_STE3"/>
</dbReference>
<protein>
    <submittedName>
        <fullName evidence="11">Pheromone a factor receptor</fullName>
    </submittedName>
</protein>
<keyword evidence="6" id="KW-0297">G-protein coupled receptor</keyword>
<evidence type="ECO:0000313" key="12">
    <source>
        <dbReference type="Proteomes" id="UP000253472"/>
    </source>
</evidence>
<feature type="transmembrane region" description="Helical" evidence="10">
    <location>
        <begin position="268"/>
        <end position="288"/>
    </location>
</feature>
<name>A0A367Y4Y0_9ASCO</name>
<dbReference type="PRINTS" id="PR00899">
    <property type="entry name" value="GPCRSTE3"/>
</dbReference>
<evidence type="ECO:0000256" key="9">
    <source>
        <dbReference type="ARBA" id="ARBA00023224"/>
    </source>
</evidence>
<evidence type="ECO:0000256" key="6">
    <source>
        <dbReference type="ARBA" id="ARBA00023040"/>
    </source>
</evidence>
<dbReference type="EMBL" id="QLNQ01000026">
    <property type="protein sequence ID" value="RCK60878.1"/>
    <property type="molecule type" value="Genomic_DNA"/>
</dbReference>
<keyword evidence="3" id="KW-0589">Pheromone response</keyword>
<comment type="subcellular location">
    <subcellularLocation>
        <location evidence="1">Membrane</location>
        <topology evidence="1">Multi-pass membrane protein</topology>
    </subcellularLocation>
</comment>
<comment type="caution">
    <text evidence="11">The sequence shown here is derived from an EMBL/GenBank/DDBJ whole genome shotgun (WGS) entry which is preliminary data.</text>
</comment>
<feature type="transmembrane region" description="Helical" evidence="10">
    <location>
        <begin position="34"/>
        <end position="58"/>
    </location>
</feature>
<dbReference type="Pfam" id="PF02076">
    <property type="entry name" value="STE3"/>
    <property type="match status" value="1"/>
</dbReference>
<proteinExistence type="inferred from homology"/>
<dbReference type="GO" id="GO:0000750">
    <property type="term" value="P:pheromone-dependent signal transduction involved in conjugation with cellular fusion"/>
    <property type="evidence" value="ECO:0007669"/>
    <property type="project" value="TreeGrafter"/>
</dbReference>
<accession>A0A367Y4Y0</accession>
<organism evidence="11 12">
    <name type="scientific">Candida viswanathii</name>
    <dbReference type="NCBI Taxonomy" id="5486"/>
    <lineage>
        <taxon>Eukaryota</taxon>
        <taxon>Fungi</taxon>
        <taxon>Dikarya</taxon>
        <taxon>Ascomycota</taxon>
        <taxon>Saccharomycotina</taxon>
        <taxon>Pichiomycetes</taxon>
        <taxon>Debaryomycetaceae</taxon>
        <taxon>Candida/Lodderomyces clade</taxon>
        <taxon>Candida</taxon>
    </lineage>
</organism>
<dbReference type="Proteomes" id="UP000253472">
    <property type="component" value="Unassembled WGS sequence"/>
</dbReference>
<feature type="transmembrane region" description="Helical" evidence="10">
    <location>
        <begin position="78"/>
        <end position="99"/>
    </location>
</feature>
<keyword evidence="7 10" id="KW-0472">Membrane</keyword>
<keyword evidence="8 11" id="KW-0675">Receptor</keyword>
<dbReference type="CDD" id="cd14966">
    <property type="entry name" value="7tmD_STE3"/>
    <property type="match status" value="1"/>
</dbReference>
<evidence type="ECO:0000256" key="1">
    <source>
        <dbReference type="ARBA" id="ARBA00004141"/>
    </source>
</evidence>
<dbReference type="STRING" id="5486.A0A367Y4Y0"/>
<feature type="transmembrane region" description="Helical" evidence="10">
    <location>
        <begin position="163"/>
        <end position="187"/>
    </location>
</feature>
<dbReference type="AlphaFoldDB" id="A0A367Y4Y0"/>
<evidence type="ECO:0000256" key="5">
    <source>
        <dbReference type="ARBA" id="ARBA00022989"/>
    </source>
</evidence>
<evidence type="ECO:0000256" key="7">
    <source>
        <dbReference type="ARBA" id="ARBA00023136"/>
    </source>
</evidence>
<dbReference type="OrthoDB" id="2874149at2759"/>
<sequence>MIATAAGIGAFLIIAFVALVPPLVWHIKCKNIPAVILISWLMYVNLTGFINTMIWSGANFDFSWDGMVWCDIIIKLDAGAAVGKCSAIACLAMNLYMVLEAKHPLFLDQKSWKKKAIDLSICLITPIFVMAVQYVIQAARYDIYKYQGCTSVFSASYASIGLYAIWPVIWSGIAFIFACLTVFVFFRKRKDVKDILVVTNSGLNMRKFARLLIFSFLIIFAMLPLSLYYCISQAVVSQQTFNWDETHDDHWGDIYFVDAGYAFIYDRLVNAVLSILTFFIFGLGSDAIHMYKTLLSRIGFKFGKKVNDGTQPMSQVDTYVSSMQPQAKINTNKSQFSNSTSFTNASTMRDLENQFGDVLHEIITEDPKAFRFDSGHVSGAATPVKENEIEVQLREILETTDSPSEHFSYKYEVQQKPQK</sequence>
<reference evidence="11 12" key="1">
    <citation type="submission" date="2018-06" db="EMBL/GenBank/DDBJ databases">
        <title>Whole genome sequencing of Candida tropicalis (genome annotated by CSBL at Korea University).</title>
        <authorList>
            <person name="Ahn J."/>
        </authorList>
    </citation>
    <scope>NUCLEOTIDE SEQUENCE [LARGE SCALE GENOMIC DNA]</scope>
    <source>
        <strain evidence="11 12">ATCC 20962</strain>
    </source>
</reference>
<dbReference type="GO" id="GO:0005886">
    <property type="term" value="C:plasma membrane"/>
    <property type="evidence" value="ECO:0007669"/>
    <property type="project" value="TreeGrafter"/>
</dbReference>
<keyword evidence="9" id="KW-0807">Transducer</keyword>
<comment type="similarity">
    <text evidence="2">Belongs to the G-protein coupled receptor 4 family.</text>
</comment>
<gene>
    <name evidence="11" type="primary">STE3_1</name>
    <name evidence="11" type="ORF">Cantr_08235</name>
</gene>
<keyword evidence="4 10" id="KW-0812">Transmembrane</keyword>
<feature type="transmembrane region" description="Helical" evidence="10">
    <location>
        <begin position="119"/>
        <end position="136"/>
    </location>
</feature>
<evidence type="ECO:0000313" key="11">
    <source>
        <dbReference type="EMBL" id="RCK60878.1"/>
    </source>
</evidence>
<evidence type="ECO:0000256" key="2">
    <source>
        <dbReference type="ARBA" id="ARBA00011085"/>
    </source>
</evidence>
<dbReference type="PANTHER" id="PTHR28097">
    <property type="entry name" value="PHEROMONE A FACTOR RECEPTOR"/>
    <property type="match status" value="1"/>
</dbReference>
<dbReference type="PANTHER" id="PTHR28097:SF1">
    <property type="entry name" value="PHEROMONE A FACTOR RECEPTOR"/>
    <property type="match status" value="1"/>
</dbReference>